<organism evidence="1 2">
    <name type="scientific">Botrytis hyacinthi</name>
    <dbReference type="NCBI Taxonomy" id="278943"/>
    <lineage>
        <taxon>Eukaryota</taxon>
        <taxon>Fungi</taxon>
        <taxon>Dikarya</taxon>
        <taxon>Ascomycota</taxon>
        <taxon>Pezizomycotina</taxon>
        <taxon>Leotiomycetes</taxon>
        <taxon>Helotiales</taxon>
        <taxon>Sclerotiniaceae</taxon>
        <taxon>Botrytis</taxon>
    </lineage>
</organism>
<dbReference type="InterPro" id="IPR011990">
    <property type="entry name" value="TPR-like_helical_dom_sf"/>
</dbReference>
<accession>A0A4Z1GQI6</accession>
<dbReference type="Gene3D" id="1.25.40.10">
    <property type="entry name" value="Tetratricopeptide repeat domain"/>
    <property type="match status" value="1"/>
</dbReference>
<protein>
    <submittedName>
        <fullName evidence="1">Uncharacterized protein</fullName>
    </submittedName>
</protein>
<evidence type="ECO:0000313" key="1">
    <source>
        <dbReference type="EMBL" id="TGO37692.1"/>
    </source>
</evidence>
<reference evidence="1 2" key="1">
    <citation type="submission" date="2017-12" db="EMBL/GenBank/DDBJ databases">
        <title>Comparative genomics of Botrytis spp.</title>
        <authorList>
            <person name="Valero-Jimenez C.A."/>
            <person name="Tapia P."/>
            <person name="Veloso J."/>
            <person name="Silva-Moreno E."/>
            <person name="Staats M."/>
            <person name="Valdes J.H."/>
            <person name="Van Kan J.A.L."/>
        </authorList>
    </citation>
    <scope>NUCLEOTIDE SEQUENCE [LARGE SCALE GENOMIC DNA]</scope>
    <source>
        <strain evidence="1 2">Bh0001</strain>
    </source>
</reference>
<gene>
    <name evidence="1" type="ORF">BHYA_0091g00240</name>
</gene>
<dbReference type="Proteomes" id="UP000297814">
    <property type="component" value="Unassembled WGS sequence"/>
</dbReference>
<dbReference type="EMBL" id="PQXK01000091">
    <property type="protein sequence ID" value="TGO37692.1"/>
    <property type="molecule type" value="Genomic_DNA"/>
</dbReference>
<sequence>MQHTLPHIESCFLNYEEFVSESQAIVTFRNRKTGYNLATFFSSYGDLNRSELLFKRIIFYSVENDPKLWIKSLRVLSVVLIKSSRFQEAIELLTEALNSLPGPPLGTWRRKKALGSLHYFKESISDQ</sequence>
<dbReference type="AlphaFoldDB" id="A0A4Z1GQI6"/>
<comment type="caution">
    <text evidence="1">The sequence shown here is derived from an EMBL/GenBank/DDBJ whole genome shotgun (WGS) entry which is preliminary data.</text>
</comment>
<name>A0A4Z1GQI6_9HELO</name>
<keyword evidence="2" id="KW-1185">Reference proteome</keyword>
<dbReference type="SUPFAM" id="SSF48452">
    <property type="entry name" value="TPR-like"/>
    <property type="match status" value="1"/>
</dbReference>
<proteinExistence type="predicted"/>
<evidence type="ECO:0000313" key="2">
    <source>
        <dbReference type="Proteomes" id="UP000297814"/>
    </source>
</evidence>